<dbReference type="HOGENOM" id="CLU_1402054_0_0_1"/>
<proteinExistence type="inferred from homology"/>
<organism evidence="2 3">
    <name type="scientific">Tetraodon nigroviridis</name>
    <name type="common">Spotted green pufferfish</name>
    <name type="synonym">Chelonodon nigroviridis</name>
    <dbReference type="NCBI Taxonomy" id="99883"/>
    <lineage>
        <taxon>Eukaryota</taxon>
        <taxon>Metazoa</taxon>
        <taxon>Chordata</taxon>
        <taxon>Craniata</taxon>
        <taxon>Vertebrata</taxon>
        <taxon>Euteleostomi</taxon>
        <taxon>Actinopterygii</taxon>
        <taxon>Neopterygii</taxon>
        <taxon>Teleostei</taxon>
        <taxon>Neoteleostei</taxon>
        <taxon>Acanthomorphata</taxon>
        <taxon>Eupercaria</taxon>
        <taxon>Tetraodontiformes</taxon>
        <taxon>Tetradontoidea</taxon>
        <taxon>Tetraodontidae</taxon>
        <taxon>Tetraodon</taxon>
    </lineage>
</organism>
<dbReference type="Pfam" id="PF04749">
    <property type="entry name" value="PLAC8"/>
    <property type="match status" value="1"/>
</dbReference>
<dbReference type="Ensembl" id="ENSTNIT00000001201.1">
    <property type="protein sequence ID" value="ENSTNIP00000001451.1"/>
    <property type="gene ID" value="ENSTNIG00000000173.1"/>
</dbReference>
<name>H3BZN5_TETNG</name>
<reference evidence="2" key="3">
    <citation type="submission" date="2025-09" db="UniProtKB">
        <authorList>
            <consortium name="Ensembl"/>
        </authorList>
    </citation>
    <scope>IDENTIFICATION</scope>
</reference>
<sequence>MAAEAWTDWHTNLCDCLDDTSTCCYGFWCCPCLACTVSSRFGENACLPSCDILSLSLMAALGIPLFGPPPAALALRSSIRNRYRIKGSICRDIATTCFCVWCSWCQMHREVNYRRNQPTVLNVVSVQPAPAAQPNPVIRTYPLLTHTYPPHPHTCPPRTHTYPPHTHTYPPHTHTYPPHTHTYPLHAGAVVAPH</sequence>
<evidence type="ECO:0008006" key="4">
    <source>
        <dbReference type="Google" id="ProtNLM"/>
    </source>
</evidence>
<dbReference type="AlphaFoldDB" id="H3BZN5"/>
<dbReference type="NCBIfam" id="TIGR01571">
    <property type="entry name" value="A_thal_Cys_rich"/>
    <property type="match status" value="1"/>
</dbReference>
<evidence type="ECO:0000313" key="3">
    <source>
        <dbReference type="Proteomes" id="UP000007303"/>
    </source>
</evidence>
<dbReference type="GeneTree" id="ENSGT00940000163701"/>
<dbReference type="InParanoid" id="H3BZN5"/>
<evidence type="ECO:0000313" key="2">
    <source>
        <dbReference type="Ensembl" id="ENSTNIP00000001451.1"/>
    </source>
</evidence>
<reference evidence="3" key="1">
    <citation type="journal article" date="2004" name="Nature">
        <title>Genome duplication in the teleost fish Tetraodon nigroviridis reveals the early vertebrate proto-karyotype.</title>
        <authorList>
            <person name="Jaillon O."/>
            <person name="Aury J.-M."/>
            <person name="Brunet F."/>
            <person name="Petit J.-L."/>
            <person name="Stange-Thomann N."/>
            <person name="Mauceli E."/>
            <person name="Bouneau L."/>
            <person name="Fischer C."/>
            <person name="Ozouf-Costaz C."/>
            <person name="Bernot A."/>
            <person name="Nicaud S."/>
            <person name="Jaffe D."/>
            <person name="Fisher S."/>
            <person name="Lutfalla G."/>
            <person name="Dossat C."/>
            <person name="Segurens B."/>
            <person name="Dasilva C."/>
            <person name="Salanoubat M."/>
            <person name="Levy M."/>
            <person name="Boudet N."/>
            <person name="Castellano S."/>
            <person name="Anthouard V."/>
            <person name="Jubin C."/>
            <person name="Castelli V."/>
            <person name="Katinka M."/>
            <person name="Vacherie B."/>
            <person name="Biemont C."/>
            <person name="Skalli Z."/>
            <person name="Cattolico L."/>
            <person name="Poulain J."/>
            <person name="De Berardinis V."/>
            <person name="Cruaud C."/>
            <person name="Duprat S."/>
            <person name="Brottier P."/>
            <person name="Coutanceau J.-P."/>
            <person name="Gouzy J."/>
            <person name="Parra G."/>
            <person name="Lardier G."/>
            <person name="Chapple C."/>
            <person name="McKernan K.J."/>
            <person name="McEwan P."/>
            <person name="Bosak S."/>
            <person name="Kellis M."/>
            <person name="Volff J.-N."/>
            <person name="Guigo R."/>
            <person name="Zody M.C."/>
            <person name="Mesirov J."/>
            <person name="Lindblad-Toh K."/>
            <person name="Birren B."/>
            <person name="Nusbaum C."/>
            <person name="Kahn D."/>
            <person name="Robinson-Rechavi M."/>
            <person name="Laudet V."/>
            <person name="Schachter V."/>
            <person name="Quetier F."/>
            <person name="Saurin W."/>
            <person name="Scarpelli C."/>
            <person name="Wincker P."/>
            <person name="Lander E.S."/>
            <person name="Weissenbach J."/>
            <person name="Roest Crollius H."/>
        </authorList>
    </citation>
    <scope>NUCLEOTIDE SEQUENCE [LARGE SCALE GENOMIC DNA]</scope>
</reference>
<dbReference type="Proteomes" id="UP000007303">
    <property type="component" value="Unassembled WGS sequence"/>
</dbReference>
<protein>
    <recommendedName>
        <fullName evidence="4">Plac8 onzin related protein 6</fullName>
    </recommendedName>
</protein>
<dbReference type="PANTHER" id="PTHR15907">
    <property type="entry name" value="DUF614 FAMILY PROTEIN-RELATED"/>
    <property type="match status" value="1"/>
</dbReference>
<comment type="similarity">
    <text evidence="1">Belongs to the cornifelin family.</text>
</comment>
<reference evidence="2" key="2">
    <citation type="submission" date="2025-08" db="UniProtKB">
        <authorList>
            <consortium name="Ensembl"/>
        </authorList>
    </citation>
    <scope>IDENTIFICATION</scope>
</reference>
<keyword evidence="3" id="KW-1185">Reference proteome</keyword>
<accession>H3BZN5</accession>
<dbReference type="STRING" id="99883.ENSTNIP00000001451"/>
<dbReference type="InterPro" id="IPR006461">
    <property type="entry name" value="PLAC_motif_containing"/>
</dbReference>
<evidence type="ECO:0000256" key="1">
    <source>
        <dbReference type="ARBA" id="ARBA00009024"/>
    </source>
</evidence>
<dbReference type="OMA" id="IMHRELK"/>